<organism evidence="1">
    <name type="scientific">marine sediment metagenome</name>
    <dbReference type="NCBI Taxonomy" id="412755"/>
    <lineage>
        <taxon>unclassified sequences</taxon>
        <taxon>metagenomes</taxon>
        <taxon>ecological metagenomes</taxon>
    </lineage>
</organism>
<comment type="caution">
    <text evidence="1">The sequence shown here is derived from an EMBL/GenBank/DDBJ whole genome shotgun (WGS) entry which is preliminary data.</text>
</comment>
<dbReference type="AlphaFoldDB" id="X1AU46"/>
<name>X1AU46_9ZZZZ</name>
<reference evidence="1" key="1">
    <citation type="journal article" date="2014" name="Front. Microbiol.">
        <title>High frequency of phylogenetically diverse reductive dehalogenase-homologous genes in deep subseafloor sedimentary metagenomes.</title>
        <authorList>
            <person name="Kawai M."/>
            <person name="Futagami T."/>
            <person name="Toyoda A."/>
            <person name="Takaki Y."/>
            <person name="Nishi S."/>
            <person name="Hori S."/>
            <person name="Arai W."/>
            <person name="Tsubouchi T."/>
            <person name="Morono Y."/>
            <person name="Uchiyama I."/>
            <person name="Ito T."/>
            <person name="Fujiyama A."/>
            <person name="Inagaki F."/>
            <person name="Takami H."/>
        </authorList>
    </citation>
    <scope>NUCLEOTIDE SEQUENCE</scope>
    <source>
        <strain evidence="1">Expedition CK06-06</strain>
    </source>
</reference>
<proteinExistence type="predicted"/>
<gene>
    <name evidence="1" type="ORF">S01H4_30230</name>
</gene>
<sequence>YIDSHINTSNIHFLESSIKLANIDEKSYNSLTDKPNIEAINAIGIANKRWINCVFEGNNPIGKTHVDIYISPMGNGSNYFQWIVPLLMVIDGKNLIITKTKIGLKDADANNRVEQLRLIGWNDHDSYTVEITDNTDLTSIQEKIYDHADITCGGVYEKMQTNFHSITNADYGLDISYVQVEYYYA</sequence>
<protein>
    <submittedName>
        <fullName evidence="1">Uncharacterized protein</fullName>
    </submittedName>
</protein>
<evidence type="ECO:0000313" key="1">
    <source>
        <dbReference type="EMBL" id="GAG86409.1"/>
    </source>
</evidence>
<dbReference type="EMBL" id="BART01015586">
    <property type="protein sequence ID" value="GAG86409.1"/>
    <property type="molecule type" value="Genomic_DNA"/>
</dbReference>
<accession>X1AU46</accession>
<feature type="non-terminal residue" evidence="1">
    <location>
        <position position="1"/>
    </location>
</feature>